<sequence>MRNLSKISKPSLSTSALRSILMIWSLQMPKSTSLSLKKAPRNPFVLEIATVGAVERGLFIGTFIFKEDGLLKVGKGLERDAIVKTIVILRVKNSFFTAPK</sequence>
<accession>A0A0K0FZA7</accession>
<evidence type="ECO:0000313" key="1">
    <source>
        <dbReference type="Proteomes" id="UP000035680"/>
    </source>
</evidence>
<protein>
    <submittedName>
        <fullName evidence="2">Uncharacterized protein</fullName>
    </submittedName>
</protein>
<dbReference type="AlphaFoldDB" id="A0A0K0FZA7"/>
<organism evidence="1 2">
    <name type="scientific">Strongyloides venezuelensis</name>
    <name type="common">Threadworm</name>
    <dbReference type="NCBI Taxonomy" id="75913"/>
    <lineage>
        <taxon>Eukaryota</taxon>
        <taxon>Metazoa</taxon>
        <taxon>Ecdysozoa</taxon>
        <taxon>Nematoda</taxon>
        <taxon>Chromadorea</taxon>
        <taxon>Rhabditida</taxon>
        <taxon>Tylenchina</taxon>
        <taxon>Panagrolaimomorpha</taxon>
        <taxon>Strongyloidoidea</taxon>
        <taxon>Strongyloididae</taxon>
        <taxon>Strongyloides</taxon>
    </lineage>
</organism>
<dbReference type="WBParaSite" id="SVE_1778400.1">
    <property type="protein sequence ID" value="SVE_1778400.1"/>
    <property type="gene ID" value="SVE_1778400"/>
</dbReference>
<name>A0A0K0FZA7_STRVS</name>
<dbReference type="Proteomes" id="UP000035680">
    <property type="component" value="Unassembled WGS sequence"/>
</dbReference>
<keyword evidence="1" id="KW-1185">Reference proteome</keyword>
<proteinExistence type="predicted"/>
<reference evidence="2" key="2">
    <citation type="submission" date="2015-08" db="UniProtKB">
        <authorList>
            <consortium name="WormBaseParasite"/>
        </authorList>
    </citation>
    <scope>IDENTIFICATION</scope>
</reference>
<evidence type="ECO:0000313" key="2">
    <source>
        <dbReference type="WBParaSite" id="SVE_1778400.1"/>
    </source>
</evidence>
<reference evidence="1" key="1">
    <citation type="submission" date="2014-07" db="EMBL/GenBank/DDBJ databases">
        <authorList>
            <person name="Martin A.A"/>
            <person name="De Silva N."/>
        </authorList>
    </citation>
    <scope>NUCLEOTIDE SEQUENCE</scope>
</reference>